<evidence type="ECO:0000256" key="1">
    <source>
        <dbReference type="SAM" id="MobiDB-lite"/>
    </source>
</evidence>
<accession>A0A4U5LUU9</accession>
<evidence type="ECO:0000313" key="3">
    <source>
        <dbReference type="Proteomes" id="UP000298663"/>
    </source>
</evidence>
<feature type="compositionally biased region" description="Basic and acidic residues" evidence="1">
    <location>
        <begin position="156"/>
        <end position="169"/>
    </location>
</feature>
<organism evidence="2 3">
    <name type="scientific">Steinernema carpocapsae</name>
    <name type="common">Entomopathogenic nematode</name>
    <dbReference type="NCBI Taxonomy" id="34508"/>
    <lineage>
        <taxon>Eukaryota</taxon>
        <taxon>Metazoa</taxon>
        <taxon>Ecdysozoa</taxon>
        <taxon>Nematoda</taxon>
        <taxon>Chromadorea</taxon>
        <taxon>Rhabditida</taxon>
        <taxon>Tylenchina</taxon>
        <taxon>Panagrolaimomorpha</taxon>
        <taxon>Strongyloidoidea</taxon>
        <taxon>Steinernematidae</taxon>
        <taxon>Steinernema</taxon>
    </lineage>
</organism>
<protein>
    <submittedName>
        <fullName evidence="2">Uncharacterized protein</fullName>
    </submittedName>
</protein>
<dbReference type="OrthoDB" id="7764378at2759"/>
<dbReference type="AlphaFoldDB" id="A0A4U5LUU9"/>
<reference evidence="2 3" key="1">
    <citation type="journal article" date="2015" name="Genome Biol.">
        <title>Comparative genomics of Steinernema reveals deeply conserved gene regulatory networks.</title>
        <authorList>
            <person name="Dillman A.R."/>
            <person name="Macchietto M."/>
            <person name="Porter C.F."/>
            <person name="Rogers A."/>
            <person name="Williams B."/>
            <person name="Antoshechkin I."/>
            <person name="Lee M.M."/>
            <person name="Goodwin Z."/>
            <person name="Lu X."/>
            <person name="Lewis E.E."/>
            <person name="Goodrich-Blair H."/>
            <person name="Stock S.P."/>
            <person name="Adams B.J."/>
            <person name="Sternberg P.W."/>
            <person name="Mortazavi A."/>
        </authorList>
    </citation>
    <scope>NUCLEOTIDE SEQUENCE [LARGE SCALE GENOMIC DNA]</scope>
    <source>
        <strain evidence="2 3">ALL</strain>
    </source>
</reference>
<dbReference type="Proteomes" id="UP000298663">
    <property type="component" value="Unassembled WGS sequence"/>
</dbReference>
<keyword evidence="3" id="KW-1185">Reference proteome</keyword>
<comment type="caution">
    <text evidence="2">The sequence shown here is derived from an EMBL/GenBank/DDBJ whole genome shotgun (WGS) entry which is preliminary data.</text>
</comment>
<gene>
    <name evidence="2" type="ORF">L596_029508</name>
</gene>
<feature type="region of interest" description="Disordered" evidence="1">
    <location>
        <begin position="152"/>
        <end position="192"/>
    </location>
</feature>
<proteinExistence type="predicted"/>
<name>A0A4U5LUU9_STECR</name>
<evidence type="ECO:0000313" key="2">
    <source>
        <dbReference type="EMBL" id="TKR59900.1"/>
    </source>
</evidence>
<reference evidence="2 3" key="2">
    <citation type="journal article" date="2019" name="G3 (Bethesda)">
        <title>Hybrid Assembly of the Genome of the Entomopathogenic Nematode Steinernema carpocapsae Identifies the X-Chromosome.</title>
        <authorList>
            <person name="Serra L."/>
            <person name="Macchietto M."/>
            <person name="Macias-Munoz A."/>
            <person name="McGill C.J."/>
            <person name="Rodriguez I.M."/>
            <person name="Rodriguez B."/>
            <person name="Murad R."/>
            <person name="Mortazavi A."/>
        </authorList>
    </citation>
    <scope>NUCLEOTIDE SEQUENCE [LARGE SCALE GENOMIC DNA]</scope>
    <source>
        <strain evidence="2 3">ALL</strain>
    </source>
</reference>
<dbReference type="EMBL" id="AZBU02000012">
    <property type="protein sequence ID" value="TKR59900.1"/>
    <property type="molecule type" value="Genomic_DNA"/>
</dbReference>
<sequence length="192" mass="22334">MTLLTQHLIGEPKRAIACFFNDGDKFEDAWKIIVERFGNKQLLMTSLRKTLNEARLRSEANIDQRNLLDTIRTIHIQMIKEIPSADTNYVMWEAILNKFPEKTRIELANRYNEEIKLYRDNITKLLEFLGNIIQRFFEIDYIANPYGSSGFTVPPAHEKRSSDAKKRTFGEQPLSSVPPRGRFISTPNPTWS</sequence>